<protein>
    <recommendedName>
        <fullName evidence="2">DUF4378 domain-containing protein</fullName>
    </recommendedName>
</protein>
<proteinExistence type="predicted"/>
<dbReference type="Gramene" id="Kaladp0048s0082.1.v1.1">
    <property type="protein sequence ID" value="Kaladp0048s0082.1.v1.1"/>
    <property type="gene ID" value="Kaladp0048s0082.v1.1"/>
</dbReference>
<keyword evidence="4" id="KW-1185">Reference proteome</keyword>
<dbReference type="EnsemblPlants" id="Kaladp0048s0082.2.v1.1">
    <property type="protein sequence ID" value="Kaladp0048s0082.2.v1.1"/>
    <property type="gene ID" value="Kaladp0048s0082.v1.1"/>
</dbReference>
<accession>A0A7N0TWM2</accession>
<name>A0A7N0TWM2_KALFE</name>
<organism evidence="3 4">
    <name type="scientific">Kalanchoe fedtschenkoi</name>
    <name type="common">Lavender scallops</name>
    <name type="synonym">South American air plant</name>
    <dbReference type="NCBI Taxonomy" id="63787"/>
    <lineage>
        <taxon>Eukaryota</taxon>
        <taxon>Viridiplantae</taxon>
        <taxon>Streptophyta</taxon>
        <taxon>Embryophyta</taxon>
        <taxon>Tracheophyta</taxon>
        <taxon>Spermatophyta</taxon>
        <taxon>Magnoliopsida</taxon>
        <taxon>eudicotyledons</taxon>
        <taxon>Gunneridae</taxon>
        <taxon>Pentapetalae</taxon>
        <taxon>Saxifragales</taxon>
        <taxon>Crassulaceae</taxon>
        <taxon>Kalanchoe</taxon>
    </lineage>
</organism>
<reference evidence="3" key="1">
    <citation type="submission" date="2021-01" db="UniProtKB">
        <authorList>
            <consortium name="EnsemblPlants"/>
        </authorList>
    </citation>
    <scope>IDENTIFICATION</scope>
</reference>
<evidence type="ECO:0000313" key="4">
    <source>
        <dbReference type="Proteomes" id="UP000594263"/>
    </source>
</evidence>
<evidence type="ECO:0000256" key="1">
    <source>
        <dbReference type="SAM" id="MobiDB-lite"/>
    </source>
</evidence>
<feature type="region of interest" description="Disordered" evidence="1">
    <location>
        <begin position="484"/>
        <end position="676"/>
    </location>
</feature>
<feature type="compositionally biased region" description="Basic residues" evidence="1">
    <location>
        <begin position="489"/>
        <end position="504"/>
    </location>
</feature>
<evidence type="ECO:0000259" key="2">
    <source>
        <dbReference type="Pfam" id="PF14309"/>
    </source>
</evidence>
<feature type="region of interest" description="Disordered" evidence="1">
    <location>
        <begin position="308"/>
        <end position="333"/>
    </location>
</feature>
<feature type="region of interest" description="Disordered" evidence="1">
    <location>
        <begin position="64"/>
        <end position="111"/>
    </location>
</feature>
<feature type="compositionally biased region" description="Polar residues" evidence="1">
    <location>
        <begin position="575"/>
        <end position="590"/>
    </location>
</feature>
<feature type="region of interest" description="Disordered" evidence="1">
    <location>
        <begin position="753"/>
        <end position="774"/>
    </location>
</feature>
<feature type="domain" description="DUF4378" evidence="2">
    <location>
        <begin position="777"/>
        <end position="948"/>
    </location>
</feature>
<dbReference type="InterPro" id="IPR025486">
    <property type="entry name" value="DUF4378"/>
</dbReference>
<feature type="compositionally biased region" description="Low complexity" evidence="1">
    <location>
        <begin position="91"/>
        <end position="106"/>
    </location>
</feature>
<dbReference type="InterPro" id="IPR033334">
    <property type="entry name" value="LNG1/2"/>
</dbReference>
<dbReference type="AlphaFoldDB" id="A0A7N0TWM2"/>
<sequence>MAAKLLQSLTDERRQVGCMTGFIHLFDPIQSAHAKRITDGRSRMRLQGESQFCQAVLEVDQPGSNPYLLQHPSEMRSNRNSSERLGVYTESSRASCSSSRSSSFSSLDYSKAMHPDPSSYDRIIFPGSPLLDRSLSHSSSSWRMRQQSLDLDDEEPAALLKDQDALRPLEPMKVGVGGQNVLSELKESPGAPPKVGSLCLYDEGRLASRLSCELKAGQHYRRGTTETLENCASLNELAKLSLDSRECSVMRHSGGLRAPHHNQRPPSIVEKLMGLEAMPGKKNSDGFVQIGQRRDAVTISKFTTLANPPQESVAQRCSRKDPTPPHKWRNGDLVMKPISSSSRIPIELAPWKPKPVVRSKQGSATDSNRFPFVHSELQRRLDDIEFQHSAKDLRALKQMLDAAQQKGSWRTENEVVSGNGVTIDHQDPDSSKIAKLQKPQNVFRGAANVSQEKCLTTLRSPIVIMKPVKLVEKSDIAASKVIRSEGARHLRKPHPGNSAAKRKALPLNTQMVKHQNPRCSYQSPGASPSEKKPPRTFPAKPQQLLNEKNAKAAVSAGSASQRQQQKKFELEKKPQTATTSYDVTKTSAPKSRQPRHSCERPRPKAALIQQYDAQQSSGVSSEPKDTSHSEDDTEVTSKLRLDPMYGGRSPARKAARQLFSGVRKNKPCQRSSENAPQAQLAFIAPDQPSPVSVLDPSVHRANPPLKKPASDPTDIATGISSVSENAAGFTANMSREKLKHVEELVEKLRGLSSGSAQAESIAEPIASPGESSRSPDETYISKILLASGFLLRDLAPTGSSSFQPHLSGHPINPDLFLVLEQTKSTGGCRSKPHRKLIFDLVNEILAKLILPSGVSGDSQPVPPRKLAKNTVTARWLLRDLCGQIERMQARSGQEEAEEGRDEGGRDGLKGMLFEDVMRRSEKWTSFERSVPEVVLDVERMLFKDLVKEVVSDEGLAAALQQSKGVGSCDRKLSLNTMLCV</sequence>
<feature type="compositionally biased region" description="Polar residues" evidence="1">
    <location>
        <begin position="507"/>
        <end position="526"/>
    </location>
</feature>
<dbReference type="GO" id="GO:0051513">
    <property type="term" value="P:regulation of monopolar cell growth"/>
    <property type="evidence" value="ECO:0007669"/>
    <property type="project" value="InterPro"/>
</dbReference>
<feature type="compositionally biased region" description="Basic and acidic residues" evidence="1">
    <location>
        <begin position="622"/>
        <end position="641"/>
    </location>
</feature>
<dbReference type="EnsemblPlants" id="Kaladp0048s0082.1.v1.1">
    <property type="protein sequence ID" value="Kaladp0048s0082.1.v1.1"/>
    <property type="gene ID" value="Kaladp0048s0082.v1.1"/>
</dbReference>
<evidence type="ECO:0000313" key="3">
    <source>
        <dbReference type="EnsemblPlants" id="Kaladp0048s0082.1.v1.1"/>
    </source>
</evidence>
<dbReference type="Gramene" id="Kaladp0048s0082.2.v1.1">
    <property type="protein sequence ID" value="Kaladp0048s0082.2.v1.1"/>
    <property type="gene ID" value="Kaladp0048s0082.v1.1"/>
</dbReference>
<dbReference type="Proteomes" id="UP000594263">
    <property type="component" value="Unplaced"/>
</dbReference>
<dbReference type="PANTHER" id="PTHR31680:SF4">
    <property type="entry name" value="LONGIFOLIA PROTEIN"/>
    <property type="match status" value="1"/>
</dbReference>
<feature type="compositionally biased region" description="Polar residues" evidence="1">
    <location>
        <begin position="611"/>
        <end position="620"/>
    </location>
</feature>
<dbReference type="Pfam" id="PF14309">
    <property type="entry name" value="DUF4378"/>
    <property type="match status" value="1"/>
</dbReference>
<dbReference type="PANTHER" id="PTHR31680">
    <property type="entry name" value="LONGIFOLIA PROTEIN"/>
    <property type="match status" value="1"/>
</dbReference>